<evidence type="ECO:0000313" key="2">
    <source>
        <dbReference type="EMBL" id="KXI30216.1"/>
    </source>
</evidence>
<dbReference type="Pfam" id="PF12651">
    <property type="entry name" value="RHH_3"/>
    <property type="match status" value="1"/>
</dbReference>
<dbReference type="InterPro" id="IPR013321">
    <property type="entry name" value="Arc_rbn_hlx_hlx"/>
</dbReference>
<feature type="domain" description="Predicted DNA-binding protein ribbon-helix-helix" evidence="1">
    <location>
        <begin position="53"/>
        <end position="82"/>
    </location>
</feature>
<dbReference type="GO" id="GO:0006355">
    <property type="term" value="P:regulation of DNA-templated transcription"/>
    <property type="evidence" value="ECO:0007669"/>
    <property type="project" value="InterPro"/>
</dbReference>
<dbReference type="InterPro" id="IPR038733">
    <property type="entry name" value="Predicted_DNA_bind_prot_RHH"/>
</dbReference>
<dbReference type="Proteomes" id="UP000070299">
    <property type="component" value="Unassembled WGS sequence"/>
</dbReference>
<sequence>MSLSSLKKSAPSAEHQNLSVDEFIQGAEYYACGLKLISMHEEPGLSDEPLKRATFTLGKVAIAKLNALSRQTGLAKSRLIRQWLDNQMNH</sequence>
<organism evidence="2 3">
    <name type="scientific">Paraglaciecola hydrolytica</name>
    <dbReference type="NCBI Taxonomy" id="1799789"/>
    <lineage>
        <taxon>Bacteria</taxon>
        <taxon>Pseudomonadati</taxon>
        <taxon>Pseudomonadota</taxon>
        <taxon>Gammaproteobacteria</taxon>
        <taxon>Alteromonadales</taxon>
        <taxon>Alteromonadaceae</taxon>
        <taxon>Paraglaciecola</taxon>
    </lineage>
</organism>
<dbReference type="Gene3D" id="1.10.1220.10">
    <property type="entry name" value="Met repressor-like"/>
    <property type="match status" value="1"/>
</dbReference>
<dbReference type="AlphaFoldDB" id="A0A136A4T6"/>
<comment type="caution">
    <text evidence="2">The sequence shown here is derived from an EMBL/GenBank/DDBJ whole genome shotgun (WGS) entry which is preliminary data.</text>
</comment>
<reference evidence="3" key="1">
    <citation type="submission" date="2016-02" db="EMBL/GenBank/DDBJ databases">
        <authorList>
            <person name="Schultz-Johansen M."/>
            <person name="Glaring M.A."/>
            <person name="Bech P.K."/>
            <person name="Stougaard P."/>
        </authorList>
    </citation>
    <scope>NUCLEOTIDE SEQUENCE [LARGE SCALE GENOMIC DNA]</scope>
    <source>
        <strain evidence="3">S66</strain>
    </source>
</reference>
<dbReference type="OrthoDB" id="5593192at2"/>
<dbReference type="RefSeq" id="WP_068374212.1">
    <property type="nucleotide sequence ID" value="NZ_LSNE01000003.1"/>
</dbReference>
<name>A0A136A4T6_9ALTE</name>
<proteinExistence type="predicted"/>
<evidence type="ECO:0000259" key="1">
    <source>
        <dbReference type="Pfam" id="PF12651"/>
    </source>
</evidence>
<keyword evidence="3" id="KW-1185">Reference proteome</keyword>
<accession>A0A136A4T6</accession>
<gene>
    <name evidence="2" type="ORF">AX660_09520</name>
</gene>
<protein>
    <recommendedName>
        <fullName evidence="1">Predicted DNA-binding protein ribbon-helix-helix domain-containing protein</fullName>
    </recommendedName>
</protein>
<evidence type="ECO:0000313" key="3">
    <source>
        <dbReference type="Proteomes" id="UP000070299"/>
    </source>
</evidence>
<dbReference type="EMBL" id="LSNE01000003">
    <property type="protein sequence ID" value="KXI30216.1"/>
    <property type="molecule type" value="Genomic_DNA"/>
</dbReference>